<evidence type="ECO:0000256" key="11">
    <source>
        <dbReference type="RuleBase" id="RU363032"/>
    </source>
</evidence>
<evidence type="ECO:0000256" key="8">
    <source>
        <dbReference type="ARBA" id="ARBA00022737"/>
    </source>
</evidence>
<feature type="transmembrane region" description="Helical" evidence="11">
    <location>
        <begin position="327"/>
        <end position="347"/>
    </location>
</feature>
<evidence type="ECO:0000313" key="14">
    <source>
        <dbReference type="Proteomes" id="UP000004291"/>
    </source>
</evidence>
<dbReference type="InterPro" id="IPR035906">
    <property type="entry name" value="MetI-like_sf"/>
</dbReference>
<feature type="transmembrane region" description="Helical" evidence="11">
    <location>
        <begin position="234"/>
        <end position="255"/>
    </location>
</feature>
<evidence type="ECO:0000256" key="9">
    <source>
        <dbReference type="ARBA" id="ARBA00022989"/>
    </source>
</evidence>
<feature type="domain" description="ABC transmembrane type-1" evidence="12">
    <location>
        <begin position="323"/>
        <end position="521"/>
    </location>
</feature>
<dbReference type="InterPro" id="IPR005947">
    <property type="entry name" value="ThiP_ABC_transpt"/>
</dbReference>
<evidence type="ECO:0000256" key="3">
    <source>
        <dbReference type="ARBA" id="ARBA00016947"/>
    </source>
</evidence>
<gene>
    <name evidence="13" type="ORF">HPDFL43_17221</name>
</gene>
<dbReference type="Pfam" id="PF00528">
    <property type="entry name" value="BPD_transp_1"/>
    <property type="match status" value="1"/>
</dbReference>
<dbReference type="EMBL" id="ABIA03000004">
    <property type="protein sequence ID" value="EDQ33238.1"/>
    <property type="molecule type" value="Genomic_DNA"/>
</dbReference>
<keyword evidence="10 11" id="KW-0472">Membrane</keyword>
<comment type="subcellular location">
    <subcellularLocation>
        <location evidence="1">Cell inner membrane</location>
        <topology evidence="1">Multi-pass membrane protein</topology>
    </subcellularLocation>
    <subcellularLocation>
        <location evidence="11">Cell membrane</location>
        <topology evidence="11">Multi-pass membrane protein</topology>
    </subcellularLocation>
</comment>
<dbReference type="InterPro" id="IPR000515">
    <property type="entry name" value="MetI-like"/>
</dbReference>
<dbReference type="HOGENOM" id="CLU_021838_5_3_5"/>
<organism evidence="13 14">
    <name type="scientific">Hoeflea phototrophica (strain DSM 17068 / NCIMB 14078 / DFL-43)</name>
    <dbReference type="NCBI Taxonomy" id="411684"/>
    <lineage>
        <taxon>Bacteria</taxon>
        <taxon>Pseudomonadati</taxon>
        <taxon>Pseudomonadota</taxon>
        <taxon>Alphaproteobacteria</taxon>
        <taxon>Hyphomicrobiales</taxon>
        <taxon>Rhizobiaceae</taxon>
        <taxon>Hoeflea</taxon>
    </lineage>
</organism>
<evidence type="ECO:0000256" key="10">
    <source>
        <dbReference type="ARBA" id="ARBA00023136"/>
    </source>
</evidence>
<dbReference type="PANTHER" id="PTHR30183">
    <property type="entry name" value="MOLYBDENUM TRANSPORT SYSTEM PERMEASE PROTEIN MODB"/>
    <property type="match status" value="1"/>
</dbReference>
<proteinExistence type="inferred from homology"/>
<keyword evidence="8" id="KW-0677">Repeat</keyword>
<dbReference type="STRING" id="411684.HPDFL43_17221"/>
<dbReference type="Gene3D" id="1.10.3720.10">
    <property type="entry name" value="MetI-like"/>
    <property type="match status" value="2"/>
</dbReference>
<dbReference type="GO" id="GO:0005886">
    <property type="term" value="C:plasma membrane"/>
    <property type="evidence" value="ECO:0007669"/>
    <property type="project" value="UniProtKB-SubCell"/>
</dbReference>
<keyword evidence="4 11" id="KW-0813">Transport</keyword>
<keyword evidence="9 11" id="KW-1133">Transmembrane helix</keyword>
<comment type="caution">
    <text evidence="13">The sequence shown here is derived from an EMBL/GenBank/DDBJ whole genome shotgun (WGS) entry which is preliminary data.</text>
</comment>
<feature type="transmembrane region" description="Helical" evidence="11">
    <location>
        <begin position="359"/>
        <end position="377"/>
    </location>
</feature>
<dbReference type="CDD" id="cd06261">
    <property type="entry name" value="TM_PBP2"/>
    <property type="match status" value="2"/>
</dbReference>
<dbReference type="NCBIfam" id="TIGR01253">
    <property type="entry name" value="thiP"/>
    <property type="match status" value="1"/>
</dbReference>
<accession>A9D874</accession>
<feature type="transmembrane region" description="Helical" evidence="11">
    <location>
        <begin position="284"/>
        <end position="307"/>
    </location>
</feature>
<sequence length="533" mass="55399">MGGVIALVAVGLALAVPIAVLISFGISSGGSSSASGNQSAYLMRITWFTLMQAGLSTLLSVLIAIPLARALARRPHFAGREWLISLFALPLGLPPLVAALGLIEIWGRSGLANQGLALFGVQTPFSIYGLSGILLAHVFFNMPLATRLILPALQRLPGEYWKTAANLGLGGFTLFRLIEWPTMRRSVAGAAGLVFMLCATSFTLVLVLGGGPAATTLEVAIYQALRFDFDPNRVVLLSGIQIALTLAIMAGLKLISAPTDPGSTKGGGTMRPDVRGGWATLPDALLIGLGALFVAGPMAAVVFAGLAADLPRLLGDPLFWRATATSFGIGAAAALLAILIAGLMVRARHSAGDPPTRRSLAILSTFSGAAGSLTLLVPPVVLGAGWFLMLGGGAGQLAAPLAAIITVNALMALPFVMRVLEPAYQTAMARNGRLSLSLGITGFNRLRHIDLPAILMPLTTGFAFALALSLGDLGAIALFGSDRIITLPWLLYQKLGSYRTDDAAGLALLLGIATMGLILMADRLGNPSKEERR</sequence>
<evidence type="ECO:0000256" key="2">
    <source>
        <dbReference type="ARBA" id="ARBA00011650"/>
    </source>
</evidence>
<comment type="subunit">
    <text evidence="2">The complex is composed of two ATP-binding proteins (ThiQ), two transmembrane proteins (ThiP) and a solute-binding protein (ThiB).</text>
</comment>
<feature type="transmembrane region" description="Helical" evidence="11">
    <location>
        <begin position="397"/>
        <end position="420"/>
    </location>
</feature>
<name>A9D874_HOEPD</name>
<dbReference type="RefSeq" id="WP_007199195.1">
    <property type="nucleotide sequence ID" value="NZ_CM002917.1"/>
</dbReference>
<evidence type="ECO:0000313" key="13">
    <source>
        <dbReference type="EMBL" id="EDQ33238.1"/>
    </source>
</evidence>
<dbReference type="GO" id="GO:0015888">
    <property type="term" value="P:thiamine transport"/>
    <property type="evidence" value="ECO:0007669"/>
    <property type="project" value="InterPro"/>
</dbReference>
<reference evidence="13 14" key="1">
    <citation type="submission" date="2007-10" db="EMBL/GenBank/DDBJ databases">
        <authorList>
            <person name="Wagner-Dobler I."/>
            <person name="Ferriera S."/>
            <person name="Johnson J."/>
            <person name="Kravitz S."/>
            <person name="Beeson K."/>
            <person name="Sutton G."/>
            <person name="Rogers Y.-H."/>
            <person name="Friedman R."/>
            <person name="Frazier M."/>
            <person name="Venter J.C."/>
        </authorList>
    </citation>
    <scope>NUCLEOTIDE SEQUENCE [LARGE SCALE GENOMIC DNA]</scope>
    <source>
        <strain evidence="13 14">DFL-43</strain>
    </source>
</reference>
<dbReference type="eggNOG" id="COG1178">
    <property type="taxonomic scope" value="Bacteria"/>
</dbReference>
<keyword evidence="5" id="KW-1003">Cell membrane</keyword>
<dbReference type="OrthoDB" id="7066776at2"/>
<dbReference type="PROSITE" id="PS50928">
    <property type="entry name" value="ABC_TM1"/>
    <property type="match status" value="2"/>
</dbReference>
<feature type="transmembrane region" description="Helical" evidence="11">
    <location>
        <begin position="503"/>
        <end position="524"/>
    </location>
</feature>
<evidence type="ECO:0000256" key="1">
    <source>
        <dbReference type="ARBA" id="ARBA00004429"/>
    </source>
</evidence>
<dbReference type="Proteomes" id="UP000004291">
    <property type="component" value="Chromosome"/>
</dbReference>
<feature type="transmembrane region" description="Helical" evidence="11">
    <location>
        <begin position="6"/>
        <end position="26"/>
    </location>
</feature>
<comment type="similarity">
    <text evidence="11">Belongs to the binding-protein-dependent transport system permease family.</text>
</comment>
<reference evidence="13 14" key="2">
    <citation type="submission" date="2012-06" db="EMBL/GenBank/DDBJ databases">
        <authorList>
            <person name="Fiebig A."/>
        </authorList>
    </citation>
    <scope>NUCLEOTIDE SEQUENCE [LARGE SCALE GENOMIC DNA]</scope>
    <source>
        <strain evidence="13 14">DFL-43</strain>
    </source>
</reference>
<evidence type="ECO:0000256" key="7">
    <source>
        <dbReference type="ARBA" id="ARBA00022692"/>
    </source>
</evidence>
<feature type="transmembrane region" description="Helical" evidence="11">
    <location>
        <begin position="82"/>
        <end position="103"/>
    </location>
</feature>
<protein>
    <recommendedName>
        <fullName evidence="3">Thiamine transport system permease protein ThiP</fullName>
    </recommendedName>
</protein>
<dbReference type="GO" id="GO:0022857">
    <property type="term" value="F:transmembrane transporter activity"/>
    <property type="evidence" value="ECO:0007669"/>
    <property type="project" value="InterPro"/>
</dbReference>
<feature type="transmembrane region" description="Helical" evidence="11">
    <location>
        <begin position="47"/>
        <end position="70"/>
    </location>
</feature>
<dbReference type="PANTHER" id="PTHR30183:SF9">
    <property type="entry name" value="THIAMINE TRANSPORT SYSTEM PERMEASE PROTEIN THIP"/>
    <property type="match status" value="1"/>
</dbReference>
<evidence type="ECO:0000256" key="4">
    <source>
        <dbReference type="ARBA" id="ARBA00022448"/>
    </source>
</evidence>
<feature type="transmembrane region" description="Helical" evidence="11">
    <location>
        <begin position="115"/>
        <end position="140"/>
    </location>
</feature>
<evidence type="ECO:0000256" key="5">
    <source>
        <dbReference type="ARBA" id="ARBA00022475"/>
    </source>
</evidence>
<keyword evidence="14" id="KW-1185">Reference proteome</keyword>
<feature type="transmembrane region" description="Helical" evidence="11">
    <location>
        <begin position="190"/>
        <end position="214"/>
    </location>
</feature>
<keyword evidence="7 11" id="KW-0812">Transmembrane</keyword>
<keyword evidence="6" id="KW-0997">Cell inner membrane</keyword>
<dbReference type="SUPFAM" id="SSF161098">
    <property type="entry name" value="MetI-like"/>
    <property type="match status" value="2"/>
</dbReference>
<dbReference type="AlphaFoldDB" id="A9D874"/>
<feature type="transmembrane region" description="Helical" evidence="11">
    <location>
        <begin position="454"/>
        <end position="479"/>
    </location>
</feature>
<evidence type="ECO:0000259" key="12">
    <source>
        <dbReference type="PROSITE" id="PS50928"/>
    </source>
</evidence>
<evidence type="ECO:0000256" key="6">
    <source>
        <dbReference type="ARBA" id="ARBA00022519"/>
    </source>
</evidence>
<feature type="domain" description="ABC transmembrane type-1" evidence="12">
    <location>
        <begin position="46"/>
        <end position="253"/>
    </location>
</feature>